<dbReference type="EMBL" id="BAABGX010000003">
    <property type="protein sequence ID" value="GAA4315801.1"/>
    <property type="molecule type" value="Genomic_DNA"/>
</dbReference>
<keyword evidence="5" id="KW-1015">Disulfide bond</keyword>
<dbReference type="Proteomes" id="UP001501844">
    <property type="component" value="Unassembled WGS sequence"/>
</dbReference>
<evidence type="ECO:0000256" key="6">
    <source>
        <dbReference type="ARBA" id="ARBA00023180"/>
    </source>
</evidence>
<evidence type="ECO:0000256" key="1">
    <source>
        <dbReference type="ARBA" id="ARBA00022722"/>
    </source>
</evidence>
<keyword evidence="8" id="KW-1185">Reference proteome</keyword>
<name>A0ABP8G2A4_9BACT</name>
<keyword evidence="6" id="KW-0325">Glycoprotein</keyword>
<keyword evidence="2" id="KW-0479">Metal-binding</keyword>
<dbReference type="InterPro" id="IPR008947">
    <property type="entry name" value="PLipase_C/P1_nuclease_dom_sf"/>
</dbReference>
<keyword evidence="1" id="KW-0540">Nuclease</keyword>
<keyword evidence="4" id="KW-0378">Hydrolase</keyword>
<dbReference type="Pfam" id="PF02265">
    <property type="entry name" value="S1-P1_nuclease"/>
    <property type="match status" value="1"/>
</dbReference>
<keyword evidence="3" id="KW-0255">Endonuclease</keyword>
<evidence type="ECO:0000256" key="3">
    <source>
        <dbReference type="ARBA" id="ARBA00022759"/>
    </source>
</evidence>
<dbReference type="CDD" id="cd10981">
    <property type="entry name" value="ZnPC_S1P1"/>
    <property type="match status" value="1"/>
</dbReference>
<evidence type="ECO:0000313" key="8">
    <source>
        <dbReference type="Proteomes" id="UP001501844"/>
    </source>
</evidence>
<evidence type="ECO:0000313" key="7">
    <source>
        <dbReference type="EMBL" id="GAA4315801.1"/>
    </source>
</evidence>
<sequence>MGWGFFGHKVIQQLAIYGLPKDMQGFYHRHMGHLVEKSVRPDERRNTDSTEAPRHFIDVDYYGPNAVNEMPEGWAAASAKYPVDTLTKYGLVPWHVVVMQERLTRAFQQKNVDSILYYSADLGHYIQDAHVPLHTTLNYDGQLTGQHGLHSLWESKLPEQNLKDYSLKHEKAKYLANPEHEIWEVIRASHKDLPNMLALEKEVSKNFTDQTKFVTTERNGRTRKSYSDAFAKAYQQALGTTVEKRLQAAAQMTGSFWFTCWVDGGRPDLNALLITSRTPAETKQLKLEKKAWKKGRLQEKDLLLTKSR</sequence>
<dbReference type="InterPro" id="IPR003154">
    <property type="entry name" value="S1/P1nuclease"/>
</dbReference>
<gene>
    <name evidence="7" type="ORF">GCM10023183_36740</name>
</gene>
<organism evidence="7 8">
    <name type="scientific">Nibribacter koreensis</name>
    <dbReference type="NCBI Taxonomy" id="1084519"/>
    <lineage>
        <taxon>Bacteria</taxon>
        <taxon>Pseudomonadati</taxon>
        <taxon>Bacteroidota</taxon>
        <taxon>Cytophagia</taxon>
        <taxon>Cytophagales</taxon>
        <taxon>Hymenobacteraceae</taxon>
        <taxon>Nibribacter</taxon>
    </lineage>
</organism>
<dbReference type="SUPFAM" id="SSF48537">
    <property type="entry name" value="Phospholipase C/P1 nuclease"/>
    <property type="match status" value="1"/>
</dbReference>
<accession>A0ABP8G2A4</accession>
<proteinExistence type="predicted"/>
<evidence type="ECO:0000256" key="4">
    <source>
        <dbReference type="ARBA" id="ARBA00022801"/>
    </source>
</evidence>
<dbReference type="Gene3D" id="1.10.575.10">
    <property type="entry name" value="P1 Nuclease"/>
    <property type="match status" value="1"/>
</dbReference>
<comment type="caution">
    <text evidence="7">The sequence shown here is derived from an EMBL/GenBank/DDBJ whole genome shotgun (WGS) entry which is preliminary data.</text>
</comment>
<protein>
    <recommendedName>
        <fullName evidence="9">S1/P1 Nuclease</fullName>
    </recommendedName>
</protein>
<reference evidence="8" key="1">
    <citation type="journal article" date="2019" name="Int. J. Syst. Evol. Microbiol.">
        <title>The Global Catalogue of Microorganisms (GCM) 10K type strain sequencing project: providing services to taxonomists for standard genome sequencing and annotation.</title>
        <authorList>
            <consortium name="The Broad Institute Genomics Platform"/>
            <consortium name="The Broad Institute Genome Sequencing Center for Infectious Disease"/>
            <person name="Wu L."/>
            <person name="Ma J."/>
        </authorList>
    </citation>
    <scope>NUCLEOTIDE SEQUENCE [LARGE SCALE GENOMIC DNA]</scope>
    <source>
        <strain evidence="8">JCM 17917</strain>
    </source>
</reference>
<evidence type="ECO:0000256" key="2">
    <source>
        <dbReference type="ARBA" id="ARBA00022723"/>
    </source>
</evidence>
<evidence type="ECO:0000256" key="5">
    <source>
        <dbReference type="ARBA" id="ARBA00023157"/>
    </source>
</evidence>
<evidence type="ECO:0008006" key="9">
    <source>
        <dbReference type="Google" id="ProtNLM"/>
    </source>
</evidence>